<evidence type="ECO:0000256" key="1">
    <source>
        <dbReference type="ARBA" id="ARBA00004123"/>
    </source>
</evidence>
<sequence length="387" mass="40610">MVSVSCQDLLPSLSCPALLESLASALQCTMPPSLLPGHGHPEGSGHVLVGTTDHAEDVQLSSAKGEPPKAQLTEAQLRLPDFCLSQDFIPTLEEIEEFLREKAELPRDEPGDPHPVGWKVESKAELSSGAQLIPRVHQGAGGHIPDVPNAAGTAAGGAQLIPRAHQGAGGHVPNVPNAAGTAAGDQAVAAGDQAVAAGSIPVVLQLQPLPMDSVTSPAQPGGVRVAQLLISLQSPNLPLLSQLQPPGTILDQKYVRIAPLPAASGPGDVQEAEAAPGGQLGCPAPPRSHRCSHPGCGKVYSKSSHLKAHFRRHTGEKPYTCAWPNCGWRFSRSDELSRHKRSHSGVKPYQCTACEKKFARSDHLAKHLKIHRGQPCSPRTLPGGSRS</sequence>
<proteinExistence type="predicted"/>
<accession>A0A8K1G9L6</accession>
<dbReference type="InterPro" id="IPR036236">
    <property type="entry name" value="Znf_C2H2_sf"/>
</dbReference>
<dbReference type="FunFam" id="3.30.160.60:FF:000018">
    <property type="entry name" value="Krueppel-like factor 15"/>
    <property type="match status" value="1"/>
</dbReference>
<gene>
    <name evidence="12" type="ORF">HGM15179_012778</name>
</gene>
<dbReference type="Pfam" id="PF00096">
    <property type="entry name" value="zf-C2H2"/>
    <property type="match status" value="3"/>
</dbReference>
<evidence type="ECO:0000256" key="6">
    <source>
        <dbReference type="ARBA" id="ARBA00023015"/>
    </source>
</evidence>
<evidence type="ECO:0000256" key="7">
    <source>
        <dbReference type="ARBA" id="ARBA00023125"/>
    </source>
</evidence>
<dbReference type="AlphaFoldDB" id="A0A8K1G9L6"/>
<protein>
    <recommendedName>
        <fullName evidence="11">C2H2-type domain-containing protein</fullName>
    </recommendedName>
</protein>
<dbReference type="GO" id="GO:0008270">
    <property type="term" value="F:zinc ion binding"/>
    <property type="evidence" value="ECO:0007669"/>
    <property type="project" value="UniProtKB-KW"/>
</dbReference>
<dbReference type="FunFam" id="3.30.160.60:FF:002639">
    <property type="entry name" value="Kruppel-Like Factor (Zinc finger protein)"/>
    <property type="match status" value="1"/>
</dbReference>
<dbReference type="Gene3D" id="3.30.160.60">
    <property type="entry name" value="Classic Zinc Finger"/>
    <property type="match status" value="3"/>
</dbReference>
<keyword evidence="4 10" id="KW-0863">Zinc-finger</keyword>
<dbReference type="EMBL" id="SWJQ01000445">
    <property type="protein sequence ID" value="TRZ14337.1"/>
    <property type="molecule type" value="Genomic_DNA"/>
</dbReference>
<keyword evidence="7" id="KW-0238">DNA-binding</keyword>
<evidence type="ECO:0000313" key="13">
    <source>
        <dbReference type="Proteomes" id="UP000796761"/>
    </source>
</evidence>
<dbReference type="PROSITE" id="PS50157">
    <property type="entry name" value="ZINC_FINGER_C2H2_2"/>
    <property type="match status" value="3"/>
</dbReference>
<dbReference type="PROSITE" id="PS00028">
    <property type="entry name" value="ZINC_FINGER_C2H2_1"/>
    <property type="match status" value="3"/>
</dbReference>
<evidence type="ECO:0000256" key="9">
    <source>
        <dbReference type="ARBA" id="ARBA00023242"/>
    </source>
</evidence>
<reference evidence="12" key="1">
    <citation type="submission" date="2019-04" db="EMBL/GenBank/DDBJ databases">
        <title>Genome assembly of Zosterops borbonicus 15179.</title>
        <authorList>
            <person name="Leroy T."/>
            <person name="Anselmetti Y."/>
            <person name="Tilak M.-K."/>
            <person name="Nabholz B."/>
        </authorList>
    </citation>
    <scope>NUCLEOTIDE SEQUENCE</scope>
    <source>
        <strain evidence="12">HGM_15179</strain>
        <tissue evidence="12">Muscle</tissue>
    </source>
</reference>
<comment type="subcellular location">
    <subcellularLocation>
        <location evidence="1">Nucleus</location>
    </subcellularLocation>
</comment>
<name>A0A8K1G9L6_9PASS</name>
<evidence type="ECO:0000259" key="11">
    <source>
        <dbReference type="PROSITE" id="PS50157"/>
    </source>
</evidence>
<keyword evidence="5" id="KW-0862">Zinc</keyword>
<dbReference type="GO" id="GO:0000978">
    <property type="term" value="F:RNA polymerase II cis-regulatory region sequence-specific DNA binding"/>
    <property type="evidence" value="ECO:0007669"/>
    <property type="project" value="TreeGrafter"/>
</dbReference>
<dbReference type="GO" id="GO:0000981">
    <property type="term" value="F:DNA-binding transcription factor activity, RNA polymerase II-specific"/>
    <property type="evidence" value="ECO:0007669"/>
    <property type="project" value="TreeGrafter"/>
</dbReference>
<evidence type="ECO:0000256" key="3">
    <source>
        <dbReference type="ARBA" id="ARBA00022737"/>
    </source>
</evidence>
<keyword evidence="13" id="KW-1185">Reference proteome</keyword>
<feature type="domain" description="C2H2-type" evidence="11">
    <location>
        <begin position="319"/>
        <end position="348"/>
    </location>
</feature>
<dbReference type="GO" id="GO:0005634">
    <property type="term" value="C:nucleus"/>
    <property type="evidence" value="ECO:0007669"/>
    <property type="project" value="UniProtKB-SubCell"/>
</dbReference>
<dbReference type="Proteomes" id="UP000796761">
    <property type="component" value="Unassembled WGS sequence"/>
</dbReference>
<dbReference type="FunFam" id="3.30.160.60:FF:000624">
    <property type="entry name" value="zinc finger protein 697"/>
    <property type="match status" value="1"/>
</dbReference>
<evidence type="ECO:0000256" key="8">
    <source>
        <dbReference type="ARBA" id="ARBA00023163"/>
    </source>
</evidence>
<keyword evidence="8" id="KW-0804">Transcription</keyword>
<evidence type="ECO:0000256" key="5">
    <source>
        <dbReference type="ARBA" id="ARBA00022833"/>
    </source>
</evidence>
<keyword evidence="9" id="KW-0539">Nucleus</keyword>
<dbReference type="PANTHER" id="PTHR23235:SF141">
    <property type="entry name" value="KRUEPPEL-LIKE FACTOR 15"/>
    <property type="match status" value="1"/>
</dbReference>
<keyword evidence="6" id="KW-0805">Transcription regulation</keyword>
<keyword evidence="2" id="KW-0479">Metal-binding</keyword>
<evidence type="ECO:0000256" key="4">
    <source>
        <dbReference type="ARBA" id="ARBA00022771"/>
    </source>
</evidence>
<evidence type="ECO:0000256" key="10">
    <source>
        <dbReference type="PROSITE-ProRule" id="PRU00042"/>
    </source>
</evidence>
<dbReference type="SMART" id="SM00355">
    <property type="entry name" value="ZnF_C2H2"/>
    <property type="match status" value="3"/>
</dbReference>
<dbReference type="OrthoDB" id="4748970at2759"/>
<evidence type="ECO:0000256" key="2">
    <source>
        <dbReference type="ARBA" id="ARBA00022723"/>
    </source>
</evidence>
<keyword evidence="3" id="KW-0677">Repeat</keyword>
<dbReference type="SUPFAM" id="SSF57667">
    <property type="entry name" value="beta-beta-alpha zinc fingers"/>
    <property type="match status" value="2"/>
</dbReference>
<dbReference type="InterPro" id="IPR013087">
    <property type="entry name" value="Znf_C2H2_type"/>
</dbReference>
<feature type="domain" description="C2H2-type" evidence="11">
    <location>
        <begin position="349"/>
        <end position="376"/>
    </location>
</feature>
<comment type="caution">
    <text evidence="12">The sequence shown here is derived from an EMBL/GenBank/DDBJ whole genome shotgun (WGS) entry which is preliminary data.</text>
</comment>
<feature type="domain" description="C2H2-type" evidence="11">
    <location>
        <begin position="289"/>
        <end position="318"/>
    </location>
</feature>
<dbReference type="PANTHER" id="PTHR23235">
    <property type="entry name" value="KRUEPPEL-LIKE TRANSCRIPTION FACTOR"/>
    <property type="match status" value="1"/>
</dbReference>
<evidence type="ECO:0000313" key="12">
    <source>
        <dbReference type="EMBL" id="TRZ14337.1"/>
    </source>
</evidence>
<organism evidence="12 13">
    <name type="scientific">Zosterops borbonicus</name>
    <dbReference type="NCBI Taxonomy" id="364589"/>
    <lineage>
        <taxon>Eukaryota</taxon>
        <taxon>Metazoa</taxon>
        <taxon>Chordata</taxon>
        <taxon>Craniata</taxon>
        <taxon>Vertebrata</taxon>
        <taxon>Euteleostomi</taxon>
        <taxon>Archelosauria</taxon>
        <taxon>Archosauria</taxon>
        <taxon>Dinosauria</taxon>
        <taxon>Saurischia</taxon>
        <taxon>Theropoda</taxon>
        <taxon>Coelurosauria</taxon>
        <taxon>Aves</taxon>
        <taxon>Neognathae</taxon>
        <taxon>Neoaves</taxon>
        <taxon>Telluraves</taxon>
        <taxon>Australaves</taxon>
        <taxon>Passeriformes</taxon>
        <taxon>Sylvioidea</taxon>
        <taxon>Zosteropidae</taxon>
        <taxon>Zosterops</taxon>
    </lineage>
</organism>